<keyword evidence="5" id="KW-0804">Transcription</keyword>
<evidence type="ECO:0000259" key="6">
    <source>
        <dbReference type="PROSITE" id="PS50995"/>
    </source>
</evidence>
<organism evidence="7 8">
    <name type="scientific">Nocardioides luteus</name>
    <dbReference type="NCBI Taxonomy" id="1844"/>
    <lineage>
        <taxon>Bacteria</taxon>
        <taxon>Bacillati</taxon>
        <taxon>Actinomycetota</taxon>
        <taxon>Actinomycetes</taxon>
        <taxon>Propionibacteriales</taxon>
        <taxon>Nocardioidaceae</taxon>
        <taxon>Nocardioides</taxon>
    </lineage>
</organism>
<comment type="caution">
    <text evidence="7">The sequence shown here is derived from an EMBL/GenBank/DDBJ whole genome shotgun (WGS) entry which is preliminary data.</text>
</comment>
<dbReference type="RefSeq" id="WP_045549996.1">
    <property type="nucleotide sequence ID" value="NZ_JZDQ02000012.1"/>
</dbReference>
<evidence type="ECO:0000256" key="2">
    <source>
        <dbReference type="ARBA" id="ARBA00022490"/>
    </source>
</evidence>
<dbReference type="Pfam" id="PF22381">
    <property type="entry name" value="Staph_reg_Sar_Rot"/>
    <property type="match status" value="1"/>
</dbReference>
<dbReference type="PANTHER" id="PTHR33164">
    <property type="entry name" value="TRANSCRIPTIONAL REGULATOR, MARR FAMILY"/>
    <property type="match status" value="1"/>
</dbReference>
<keyword evidence="2" id="KW-0963">Cytoplasm</keyword>
<evidence type="ECO:0000313" key="7">
    <source>
        <dbReference type="EMBL" id="OIJ26838.1"/>
    </source>
</evidence>
<gene>
    <name evidence="7" type="ORF">UG56_010025</name>
</gene>
<evidence type="ECO:0000256" key="5">
    <source>
        <dbReference type="ARBA" id="ARBA00023163"/>
    </source>
</evidence>
<dbReference type="GO" id="GO:0005737">
    <property type="term" value="C:cytoplasm"/>
    <property type="evidence" value="ECO:0007669"/>
    <property type="project" value="UniProtKB-SubCell"/>
</dbReference>
<protein>
    <submittedName>
        <fullName evidence="7">Transcriptional regulator</fullName>
    </submittedName>
</protein>
<evidence type="ECO:0000256" key="4">
    <source>
        <dbReference type="ARBA" id="ARBA00023125"/>
    </source>
</evidence>
<dbReference type="InterPro" id="IPR036390">
    <property type="entry name" value="WH_DNA-bd_sf"/>
</dbReference>
<dbReference type="InterPro" id="IPR036388">
    <property type="entry name" value="WH-like_DNA-bd_sf"/>
</dbReference>
<dbReference type="InterPro" id="IPR055166">
    <property type="entry name" value="Transc_reg_Sar_Rot_HTH"/>
</dbReference>
<dbReference type="OrthoDB" id="9806864at2"/>
<accession>A0A1J4N5M3</accession>
<dbReference type="PROSITE" id="PS50995">
    <property type="entry name" value="HTH_MARR_2"/>
    <property type="match status" value="1"/>
</dbReference>
<evidence type="ECO:0000313" key="8">
    <source>
        <dbReference type="Proteomes" id="UP000033772"/>
    </source>
</evidence>
<sequence length="153" mass="16942">MNVSGRTYPQLALDLQLCFPLYAATRAVTKRYVTLLKGTGLTYPQYLVMLVLWESDEPLSVTSLGQRLRLDSGTLTPLLKRLETAGLVRRDRDPGDERRVLVSLTEEGVAMEEQVSGVPQQLGASMGITRDEALALRDQLTELVDHLDTAESP</sequence>
<dbReference type="PRINTS" id="PR00598">
    <property type="entry name" value="HTHMARR"/>
</dbReference>
<keyword evidence="3" id="KW-0805">Transcription regulation</keyword>
<name>A0A1J4N5M3_9ACTN</name>
<dbReference type="EMBL" id="JZDQ02000012">
    <property type="protein sequence ID" value="OIJ26838.1"/>
    <property type="molecule type" value="Genomic_DNA"/>
</dbReference>
<keyword evidence="8" id="KW-1185">Reference proteome</keyword>
<dbReference type="PANTHER" id="PTHR33164:SF5">
    <property type="entry name" value="ORGANIC HYDROPEROXIDE RESISTANCE TRANSCRIPTIONAL REGULATOR"/>
    <property type="match status" value="1"/>
</dbReference>
<dbReference type="GO" id="GO:0003677">
    <property type="term" value="F:DNA binding"/>
    <property type="evidence" value="ECO:0007669"/>
    <property type="project" value="UniProtKB-KW"/>
</dbReference>
<dbReference type="GO" id="GO:0006950">
    <property type="term" value="P:response to stress"/>
    <property type="evidence" value="ECO:0007669"/>
    <property type="project" value="TreeGrafter"/>
</dbReference>
<dbReference type="SUPFAM" id="SSF46785">
    <property type="entry name" value="Winged helix' DNA-binding domain"/>
    <property type="match status" value="1"/>
</dbReference>
<dbReference type="Gene3D" id="1.10.10.10">
    <property type="entry name" value="Winged helix-like DNA-binding domain superfamily/Winged helix DNA-binding domain"/>
    <property type="match status" value="1"/>
</dbReference>
<dbReference type="GO" id="GO:0003700">
    <property type="term" value="F:DNA-binding transcription factor activity"/>
    <property type="evidence" value="ECO:0007669"/>
    <property type="project" value="InterPro"/>
</dbReference>
<dbReference type="InterPro" id="IPR039422">
    <property type="entry name" value="MarR/SlyA-like"/>
</dbReference>
<proteinExistence type="predicted"/>
<keyword evidence="4" id="KW-0238">DNA-binding</keyword>
<dbReference type="AlphaFoldDB" id="A0A1J4N5M3"/>
<evidence type="ECO:0000256" key="3">
    <source>
        <dbReference type="ARBA" id="ARBA00023015"/>
    </source>
</evidence>
<feature type="domain" description="HTH marR-type" evidence="6">
    <location>
        <begin position="14"/>
        <end position="145"/>
    </location>
</feature>
<dbReference type="FunFam" id="1.10.10.10:FF:000163">
    <property type="entry name" value="MarR family transcriptional regulator"/>
    <property type="match status" value="1"/>
</dbReference>
<comment type="subcellular location">
    <subcellularLocation>
        <location evidence="1">Cytoplasm</location>
    </subcellularLocation>
</comment>
<dbReference type="CDD" id="cd00090">
    <property type="entry name" value="HTH_ARSR"/>
    <property type="match status" value="1"/>
</dbReference>
<dbReference type="InterPro" id="IPR000835">
    <property type="entry name" value="HTH_MarR-typ"/>
</dbReference>
<reference evidence="7" key="1">
    <citation type="submission" date="2016-10" db="EMBL/GenBank/DDBJ databases">
        <title>Draft Genome Sequence of Nocardioides luteus Strain BAFB, an Alkane-Degrading Bacterium Isolated from JP-7 Polluted Soil.</title>
        <authorList>
            <person name="Brown L."/>
            <person name="Ruiz O.N."/>
            <person name="Gunasekera T."/>
        </authorList>
    </citation>
    <scope>NUCLEOTIDE SEQUENCE [LARGE SCALE GENOMIC DNA]</scope>
    <source>
        <strain evidence="7">BAFB</strain>
    </source>
</reference>
<dbReference type="Proteomes" id="UP000033772">
    <property type="component" value="Unassembled WGS sequence"/>
</dbReference>
<evidence type="ECO:0000256" key="1">
    <source>
        <dbReference type="ARBA" id="ARBA00004496"/>
    </source>
</evidence>
<dbReference type="SMART" id="SM00347">
    <property type="entry name" value="HTH_MARR"/>
    <property type="match status" value="1"/>
</dbReference>
<dbReference type="InterPro" id="IPR011991">
    <property type="entry name" value="ArsR-like_HTH"/>
</dbReference>